<dbReference type="Proteomes" id="UP001164929">
    <property type="component" value="Chromosome 15"/>
</dbReference>
<name>A0AAD6LPS3_9ROSI</name>
<gene>
    <name evidence="1" type="ORF">NC653_035332</name>
</gene>
<accession>A0AAD6LPS3</accession>
<evidence type="ECO:0000313" key="1">
    <source>
        <dbReference type="EMBL" id="KAJ6971025.1"/>
    </source>
</evidence>
<reference evidence="1" key="1">
    <citation type="journal article" date="2023" name="Mol. Ecol. Resour.">
        <title>Chromosome-level genome assembly of a triploid poplar Populus alba 'Berolinensis'.</title>
        <authorList>
            <person name="Chen S."/>
            <person name="Yu Y."/>
            <person name="Wang X."/>
            <person name="Wang S."/>
            <person name="Zhang T."/>
            <person name="Zhou Y."/>
            <person name="He R."/>
            <person name="Meng N."/>
            <person name="Wang Y."/>
            <person name="Liu W."/>
            <person name="Liu Z."/>
            <person name="Liu J."/>
            <person name="Guo Q."/>
            <person name="Huang H."/>
            <person name="Sederoff R.R."/>
            <person name="Wang G."/>
            <person name="Qu G."/>
            <person name="Chen S."/>
        </authorList>
    </citation>
    <scope>NUCLEOTIDE SEQUENCE</scope>
    <source>
        <strain evidence="1">SC-2020</strain>
    </source>
</reference>
<keyword evidence="2" id="KW-1185">Reference proteome</keyword>
<sequence length="33" mass="3896">MGGVRFGLFWEIWKAKRSNLKGKKQKLNFSPKD</sequence>
<evidence type="ECO:0000313" key="2">
    <source>
        <dbReference type="Proteomes" id="UP001164929"/>
    </source>
</evidence>
<comment type="caution">
    <text evidence="1">The sequence shown here is derived from an EMBL/GenBank/DDBJ whole genome shotgun (WGS) entry which is preliminary data.</text>
</comment>
<dbReference type="AlphaFoldDB" id="A0AAD6LPS3"/>
<protein>
    <submittedName>
        <fullName evidence="1">Uncharacterized protein</fullName>
    </submittedName>
</protein>
<proteinExistence type="predicted"/>
<dbReference type="EMBL" id="JAQIZT010000015">
    <property type="protein sequence ID" value="KAJ6971025.1"/>
    <property type="molecule type" value="Genomic_DNA"/>
</dbReference>
<organism evidence="1 2">
    <name type="scientific">Populus alba x Populus x berolinensis</name>
    <dbReference type="NCBI Taxonomy" id="444605"/>
    <lineage>
        <taxon>Eukaryota</taxon>
        <taxon>Viridiplantae</taxon>
        <taxon>Streptophyta</taxon>
        <taxon>Embryophyta</taxon>
        <taxon>Tracheophyta</taxon>
        <taxon>Spermatophyta</taxon>
        <taxon>Magnoliopsida</taxon>
        <taxon>eudicotyledons</taxon>
        <taxon>Gunneridae</taxon>
        <taxon>Pentapetalae</taxon>
        <taxon>rosids</taxon>
        <taxon>fabids</taxon>
        <taxon>Malpighiales</taxon>
        <taxon>Salicaceae</taxon>
        <taxon>Saliceae</taxon>
        <taxon>Populus</taxon>
    </lineage>
</organism>